<gene>
    <name evidence="2" type="ORF">LS73_005345</name>
    <name evidence="1" type="ORF">NCTC12714_00505</name>
</gene>
<dbReference type="STRING" id="216.LS73_05390"/>
<evidence type="ECO:0000313" key="3">
    <source>
        <dbReference type="Proteomes" id="UP000029922"/>
    </source>
</evidence>
<dbReference type="Proteomes" id="UP000029922">
    <property type="component" value="Unassembled WGS sequence"/>
</dbReference>
<evidence type="ECO:0000313" key="2">
    <source>
        <dbReference type="EMBL" id="TLE00229.1"/>
    </source>
</evidence>
<name>A0A099U140_9HELI</name>
<evidence type="ECO:0000313" key="4">
    <source>
        <dbReference type="Proteomes" id="UP000255139"/>
    </source>
</evidence>
<sequence>MYKEYFGDILVRHAKEIIEHLLEFRIHFYLQCNVDKVSFEPSLPEEIVASFQPLIDFVLAGYTFDSIEIWDNQICFEAGFGKENFGSIVSVPFSAIVQIIIPTQDRIVRDICVFINTVSLLELDMKTDKINEETNQEDELLASSKNAILSNPNNKFLKH</sequence>
<reference evidence="2 3" key="1">
    <citation type="journal article" date="2014" name="Genome Announc.">
        <title>Draft genome sequences of eight enterohepatic helicobacter species isolated from both laboratory and wild rodents.</title>
        <authorList>
            <person name="Sheh A."/>
            <person name="Shen Z."/>
            <person name="Fox J.G."/>
        </authorList>
    </citation>
    <scope>NUCLEOTIDE SEQUENCE [LARGE SCALE GENOMIC DNA]</scope>
    <source>
        <strain evidence="2 3">ST1</strain>
    </source>
</reference>
<dbReference type="RefSeq" id="WP_034558001.1">
    <property type="nucleotide sequence ID" value="NZ_FZML01000004.1"/>
</dbReference>
<keyword evidence="4" id="KW-1185">Reference proteome</keyword>
<dbReference type="EMBL" id="UGJE01000002">
    <property type="protein sequence ID" value="STQ85718.1"/>
    <property type="molecule type" value="Genomic_DNA"/>
</dbReference>
<dbReference type="AlphaFoldDB" id="A0A099U140"/>
<organism evidence="1 4">
    <name type="scientific">Helicobacter muridarum</name>
    <dbReference type="NCBI Taxonomy" id="216"/>
    <lineage>
        <taxon>Bacteria</taxon>
        <taxon>Pseudomonadati</taxon>
        <taxon>Campylobacterota</taxon>
        <taxon>Epsilonproteobacteria</taxon>
        <taxon>Campylobacterales</taxon>
        <taxon>Helicobacteraceae</taxon>
        <taxon>Helicobacter</taxon>
    </lineage>
</organism>
<dbReference type="OrthoDB" id="5333999at2"/>
<accession>A0A099U140</accession>
<reference evidence="1 4" key="2">
    <citation type="submission" date="2018-06" db="EMBL/GenBank/DDBJ databases">
        <authorList>
            <consortium name="Pathogen Informatics"/>
            <person name="Doyle S."/>
        </authorList>
    </citation>
    <scope>NUCLEOTIDE SEQUENCE [LARGE SCALE GENOMIC DNA]</scope>
    <source>
        <strain evidence="1 4">NCTC12714</strain>
    </source>
</reference>
<proteinExistence type="predicted"/>
<evidence type="ECO:0000313" key="1">
    <source>
        <dbReference type="EMBL" id="STQ85718.1"/>
    </source>
</evidence>
<dbReference type="EMBL" id="JRPD02000009">
    <property type="protein sequence ID" value="TLE00229.1"/>
    <property type="molecule type" value="Genomic_DNA"/>
</dbReference>
<dbReference type="Proteomes" id="UP000255139">
    <property type="component" value="Unassembled WGS sequence"/>
</dbReference>
<protein>
    <submittedName>
        <fullName evidence="1">Uncharacterized protein</fullName>
    </submittedName>
</protein>